<reference evidence="7 8" key="1">
    <citation type="submission" date="2023-07" db="EMBL/GenBank/DDBJ databases">
        <title>Closed genoem sequence of Methanomicrococcus sp. Hf6.</title>
        <authorList>
            <person name="Poehlein A."/>
            <person name="Protasov E."/>
            <person name="Platt K."/>
            <person name="Reeh H."/>
            <person name="Daniel R."/>
            <person name="Brune A."/>
        </authorList>
    </citation>
    <scope>NUCLEOTIDE SEQUENCE [LARGE SCALE GENOMIC DNA]</scope>
    <source>
        <strain evidence="7 8">Hf6</strain>
    </source>
</reference>
<proteinExistence type="inferred from homology"/>
<keyword evidence="3 7" id="KW-0032">Aminotransferase</keyword>
<name>A0AA96UZG5_9EURY</name>
<evidence type="ECO:0000256" key="5">
    <source>
        <dbReference type="ARBA" id="ARBA00022898"/>
    </source>
</evidence>
<organism evidence="7 8">
    <name type="scientific">Methanimicrococcus hongohii</name>
    <dbReference type="NCBI Taxonomy" id="3028295"/>
    <lineage>
        <taxon>Archaea</taxon>
        <taxon>Methanobacteriati</taxon>
        <taxon>Methanobacteriota</taxon>
        <taxon>Stenosarchaea group</taxon>
        <taxon>Methanomicrobia</taxon>
        <taxon>Methanosarcinales</taxon>
        <taxon>Methanosarcinaceae</taxon>
        <taxon>Methanimicrococcus</taxon>
    </lineage>
</organism>
<dbReference type="GO" id="GO:0019265">
    <property type="term" value="P:glycine biosynthetic process, by transamination of glyoxylate"/>
    <property type="evidence" value="ECO:0007669"/>
    <property type="project" value="TreeGrafter"/>
</dbReference>
<dbReference type="Gene3D" id="3.90.1150.10">
    <property type="entry name" value="Aspartate Aminotransferase, domain 1"/>
    <property type="match status" value="1"/>
</dbReference>
<dbReference type="EC" id="2.6.1.51" evidence="7"/>
<dbReference type="InterPro" id="IPR000192">
    <property type="entry name" value="Aminotrans_V_dom"/>
</dbReference>
<dbReference type="PANTHER" id="PTHR21152:SF24">
    <property type="entry name" value="ALANINE--GLYOXYLATE AMINOTRANSFERASE 1"/>
    <property type="match status" value="1"/>
</dbReference>
<evidence type="ECO:0000313" key="7">
    <source>
        <dbReference type="EMBL" id="WNY23531.1"/>
    </source>
</evidence>
<dbReference type="GO" id="GO:0004760">
    <property type="term" value="F:L-serine-pyruvate transaminase activity"/>
    <property type="evidence" value="ECO:0007669"/>
    <property type="project" value="UniProtKB-EC"/>
</dbReference>
<dbReference type="KEGG" id="mehf:MmiHf6_08390"/>
<dbReference type="AlphaFoldDB" id="A0AA96UZG5"/>
<dbReference type="Proteomes" id="UP001302978">
    <property type="component" value="Chromosome"/>
</dbReference>
<dbReference type="InterPro" id="IPR015421">
    <property type="entry name" value="PyrdxlP-dep_Trfase_major"/>
</dbReference>
<evidence type="ECO:0000313" key="8">
    <source>
        <dbReference type="Proteomes" id="UP001302978"/>
    </source>
</evidence>
<evidence type="ECO:0000259" key="6">
    <source>
        <dbReference type="Pfam" id="PF00266"/>
    </source>
</evidence>
<dbReference type="GO" id="GO:0008453">
    <property type="term" value="F:alanine-glyoxylate transaminase activity"/>
    <property type="evidence" value="ECO:0007669"/>
    <property type="project" value="TreeGrafter"/>
</dbReference>
<keyword evidence="4 7" id="KW-0808">Transferase</keyword>
<evidence type="ECO:0000256" key="2">
    <source>
        <dbReference type="ARBA" id="ARBA00009236"/>
    </source>
</evidence>
<protein>
    <submittedName>
        <fullName evidence="7">Serine-pyruvate aminotransferase</fullName>
        <ecNumber evidence="7">2.6.1.51</ecNumber>
    </submittedName>
</protein>
<dbReference type="RefSeq" id="WP_316558557.1">
    <property type="nucleotide sequence ID" value="NZ_CP131059.1"/>
</dbReference>
<dbReference type="SUPFAM" id="SSF53383">
    <property type="entry name" value="PLP-dependent transferases"/>
    <property type="match status" value="1"/>
</dbReference>
<evidence type="ECO:0000256" key="4">
    <source>
        <dbReference type="ARBA" id="ARBA00022679"/>
    </source>
</evidence>
<keyword evidence="5" id="KW-0663">Pyridoxal phosphate</keyword>
<accession>A0AA96UZG5</accession>
<dbReference type="PANTHER" id="PTHR21152">
    <property type="entry name" value="AMINOTRANSFERASE CLASS V"/>
    <property type="match status" value="1"/>
</dbReference>
<dbReference type="InterPro" id="IPR015424">
    <property type="entry name" value="PyrdxlP-dep_Trfase"/>
</dbReference>
<dbReference type="InterPro" id="IPR024169">
    <property type="entry name" value="SP_NH2Trfase/AEP_transaminase"/>
</dbReference>
<comment type="similarity">
    <text evidence="2">Belongs to the class-V pyridoxal-phosphate-dependent aminotransferase family.</text>
</comment>
<evidence type="ECO:0000256" key="1">
    <source>
        <dbReference type="ARBA" id="ARBA00001933"/>
    </source>
</evidence>
<dbReference type="EMBL" id="CP131059">
    <property type="protein sequence ID" value="WNY23531.1"/>
    <property type="molecule type" value="Genomic_DNA"/>
</dbReference>
<dbReference type="PIRSF" id="PIRSF000524">
    <property type="entry name" value="SPT"/>
    <property type="match status" value="1"/>
</dbReference>
<dbReference type="GeneID" id="85195365"/>
<dbReference type="Pfam" id="PF00266">
    <property type="entry name" value="Aminotran_5"/>
    <property type="match status" value="1"/>
</dbReference>
<evidence type="ECO:0000256" key="3">
    <source>
        <dbReference type="ARBA" id="ARBA00022576"/>
    </source>
</evidence>
<gene>
    <name evidence="7" type="ORF">MmiHf6_08390</name>
</gene>
<feature type="domain" description="Aminotransferase class V" evidence="6">
    <location>
        <begin position="43"/>
        <end position="330"/>
    </location>
</feature>
<comment type="cofactor">
    <cofactor evidence="1">
        <name>pyridoxal 5'-phosphate</name>
        <dbReference type="ChEBI" id="CHEBI:597326"/>
    </cofactor>
</comment>
<dbReference type="Gene3D" id="3.40.640.10">
    <property type="entry name" value="Type I PLP-dependent aspartate aminotransferase-like (Major domain)"/>
    <property type="match status" value="1"/>
</dbReference>
<sequence>MLRQRRPKVPDVPLLMTPGPTQVRENVRIARAYEMTNPDIDFKFFKFYRKTCLKLAAFMNTESQVLILSGEGMVALDSACASLAEPGDRVLIIDNGIFGEGFADMVKVYGAEPVVFKGERTRGISYENLREFLEKDSDFKFATIVHCDTPSGVLNDLKEICPLLKSYGILTVVDAVSSMVGEPLFTDDWAIDICIGASQKGFSAPPGLAFLSISPDAWAAIEGRKTPIPSYYCNLLLWKNYFEDAWFPYTPPIGDIFAFKIALDNVLKEENALRRHRKIAKAVRKAVIRSGLSLYLRSDYCSTVTAVNVPEGIDGEALIQKMKDEHGILIGGNFGYLKGKVIRIGHMGENARLEYVSETLKALQLTLESEGIFLRADMESVFLEEMVKKR</sequence>
<dbReference type="InterPro" id="IPR015422">
    <property type="entry name" value="PyrdxlP-dep_Trfase_small"/>
</dbReference>
<keyword evidence="8" id="KW-1185">Reference proteome</keyword>